<dbReference type="CDD" id="cd00075">
    <property type="entry name" value="HATPase"/>
    <property type="match status" value="1"/>
</dbReference>
<dbReference type="Gene3D" id="3.30.565.10">
    <property type="entry name" value="Histidine kinase-like ATPase, C-terminal domain"/>
    <property type="match status" value="1"/>
</dbReference>
<gene>
    <name evidence="12" type="ORF">KHB02_11875</name>
</gene>
<reference evidence="12" key="1">
    <citation type="submission" date="2021-05" db="EMBL/GenBank/DDBJ databases">
        <title>Novel Bacillus species.</title>
        <authorList>
            <person name="Liu G."/>
        </authorList>
    </citation>
    <scope>NUCLEOTIDE SEQUENCE</scope>
    <source>
        <strain evidence="12">FJAT-50051</strain>
    </source>
</reference>
<dbReference type="SMART" id="SM00388">
    <property type="entry name" value="HisKA"/>
    <property type="match status" value="1"/>
</dbReference>
<evidence type="ECO:0000256" key="5">
    <source>
        <dbReference type="ARBA" id="ARBA00022679"/>
    </source>
</evidence>
<keyword evidence="8" id="KW-0067">ATP-binding</keyword>
<feature type="transmembrane region" description="Helical" evidence="10">
    <location>
        <begin position="113"/>
        <end position="133"/>
    </location>
</feature>
<name>A0A942SXK1_9BACI</name>
<keyword evidence="7 12" id="KW-0418">Kinase</keyword>
<dbReference type="Pfam" id="PF00512">
    <property type="entry name" value="HisKA"/>
    <property type="match status" value="1"/>
</dbReference>
<evidence type="ECO:0000256" key="2">
    <source>
        <dbReference type="ARBA" id="ARBA00004651"/>
    </source>
</evidence>
<feature type="transmembrane region" description="Helical" evidence="10">
    <location>
        <begin position="12"/>
        <end position="35"/>
    </location>
</feature>
<keyword evidence="4" id="KW-0597">Phosphoprotein</keyword>
<dbReference type="PANTHER" id="PTHR43711:SF1">
    <property type="entry name" value="HISTIDINE KINASE 1"/>
    <property type="match status" value="1"/>
</dbReference>
<evidence type="ECO:0000313" key="12">
    <source>
        <dbReference type="EMBL" id="MBS4182084.1"/>
    </source>
</evidence>
<dbReference type="Pfam" id="PF02518">
    <property type="entry name" value="HATPase_c"/>
    <property type="match status" value="1"/>
</dbReference>
<evidence type="ECO:0000256" key="9">
    <source>
        <dbReference type="ARBA" id="ARBA00023012"/>
    </source>
</evidence>
<keyword evidence="5" id="KW-0808">Transferase</keyword>
<keyword evidence="10" id="KW-0812">Transmembrane</keyword>
<dbReference type="SMART" id="SM00387">
    <property type="entry name" value="HATPase_c"/>
    <property type="match status" value="1"/>
</dbReference>
<proteinExistence type="predicted"/>
<evidence type="ECO:0000256" key="7">
    <source>
        <dbReference type="ARBA" id="ARBA00022777"/>
    </source>
</evidence>
<dbReference type="InterPro" id="IPR003594">
    <property type="entry name" value="HATPase_dom"/>
</dbReference>
<accession>A0A942SXK1</accession>
<evidence type="ECO:0000256" key="1">
    <source>
        <dbReference type="ARBA" id="ARBA00000085"/>
    </source>
</evidence>
<feature type="transmembrane region" description="Helical" evidence="10">
    <location>
        <begin position="41"/>
        <end position="57"/>
    </location>
</feature>
<keyword evidence="10" id="KW-0472">Membrane</keyword>
<evidence type="ECO:0000256" key="10">
    <source>
        <dbReference type="SAM" id="Phobius"/>
    </source>
</evidence>
<dbReference type="GO" id="GO:0005886">
    <property type="term" value="C:plasma membrane"/>
    <property type="evidence" value="ECO:0007669"/>
    <property type="project" value="UniProtKB-SubCell"/>
</dbReference>
<dbReference type="InterPro" id="IPR005467">
    <property type="entry name" value="His_kinase_dom"/>
</dbReference>
<keyword evidence="10" id="KW-1133">Transmembrane helix</keyword>
<evidence type="ECO:0000256" key="6">
    <source>
        <dbReference type="ARBA" id="ARBA00022741"/>
    </source>
</evidence>
<dbReference type="SUPFAM" id="SSF47384">
    <property type="entry name" value="Homodimeric domain of signal transducing histidine kinase"/>
    <property type="match status" value="1"/>
</dbReference>
<dbReference type="SUPFAM" id="SSF55874">
    <property type="entry name" value="ATPase domain of HSP90 chaperone/DNA topoisomerase II/histidine kinase"/>
    <property type="match status" value="1"/>
</dbReference>
<dbReference type="Gene3D" id="1.10.287.130">
    <property type="match status" value="1"/>
</dbReference>
<evidence type="ECO:0000256" key="8">
    <source>
        <dbReference type="ARBA" id="ARBA00022840"/>
    </source>
</evidence>
<feature type="domain" description="Histidine kinase" evidence="11">
    <location>
        <begin position="278"/>
        <end position="494"/>
    </location>
</feature>
<dbReference type="PROSITE" id="PS50109">
    <property type="entry name" value="HIS_KIN"/>
    <property type="match status" value="1"/>
</dbReference>
<dbReference type="InterPro" id="IPR003661">
    <property type="entry name" value="HisK_dim/P_dom"/>
</dbReference>
<dbReference type="EC" id="2.7.13.3" evidence="3"/>
<dbReference type="PRINTS" id="PR00344">
    <property type="entry name" value="BCTRLSENSOR"/>
</dbReference>
<keyword evidence="6" id="KW-0547">Nucleotide-binding</keyword>
<comment type="subcellular location">
    <subcellularLocation>
        <location evidence="2">Cell membrane</location>
        <topology evidence="2">Multi-pass membrane protein</topology>
    </subcellularLocation>
</comment>
<feature type="transmembrane region" description="Helical" evidence="10">
    <location>
        <begin position="69"/>
        <end position="101"/>
    </location>
</feature>
<dbReference type="InterPro" id="IPR050736">
    <property type="entry name" value="Sensor_HK_Regulatory"/>
</dbReference>
<comment type="caution">
    <text evidence="12">The sequence shown here is derived from an EMBL/GenBank/DDBJ whole genome shotgun (WGS) entry which is preliminary data.</text>
</comment>
<sequence length="502" mass="52334">MIGFVLVADRAQAGPGTVVGTALVLSALVAAAAVPRSWGDRWFALVLTLDVVALAVVRSEIPSVGISALFALPALWAGYTFGLVGAGAVTAFVTAVLWIGAPGEWDSVTGQDAARLIAFPLVTAAVSGTAAVLSRRASAAQQLLADQAVLLRGQLDAISRRERLVRAVFDSVDFDVVAFDGEGSVTIANVRRRPGSLETAVEPAARQAVASTIVRTLEGEELEDEIVTVRSEIGPSRSYAVSTRQFTEPGGAAGGVLIARDVTAEREAIAARDDLVAAVSHELRTPTTAILGSVELARETAALPADAARLLDVAARNAERLVELVNGILQAAREDRVDLVLGPCDLVDLIDATLESAEPAARAAAVRLRRTAATPDALVVTADAFRIRQVLDNLVSNAVKYNRPGGSVEVGVDVFDGRAWLIVRDDGIGIADADQERLFERFFRAEAVRSSGVHGTGLGLAICRQIVRRHGGELSITSALGEGTTATAVLPVAGPDGGEGTR</sequence>
<organism evidence="12">
    <name type="scientific">Neobacillus citreus</name>
    <dbReference type="NCBI Taxonomy" id="2833578"/>
    <lineage>
        <taxon>Bacteria</taxon>
        <taxon>Bacillati</taxon>
        <taxon>Bacillota</taxon>
        <taxon>Bacilli</taxon>
        <taxon>Bacillales</taxon>
        <taxon>Bacillaceae</taxon>
        <taxon>Neobacillus</taxon>
    </lineage>
</organism>
<dbReference type="InterPro" id="IPR004358">
    <property type="entry name" value="Sig_transdc_His_kin-like_C"/>
</dbReference>
<comment type="catalytic activity">
    <reaction evidence="1">
        <text>ATP + protein L-histidine = ADP + protein N-phospho-L-histidine.</text>
        <dbReference type="EC" id="2.7.13.3"/>
    </reaction>
</comment>
<dbReference type="AlphaFoldDB" id="A0A942SXK1"/>
<dbReference type="EMBL" id="JAGYPE010000002">
    <property type="protein sequence ID" value="MBS4182084.1"/>
    <property type="molecule type" value="Genomic_DNA"/>
</dbReference>
<dbReference type="FunFam" id="3.30.565.10:FF:000006">
    <property type="entry name" value="Sensor histidine kinase WalK"/>
    <property type="match status" value="1"/>
</dbReference>
<dbReference type="GO" id="GO:0005524">
    <property type="term" value="F:ATP binding"/>
    <property type="evidence" value="ECO:0007669"/>
    <property type="project" value="UniProtKB-KW"/>
</dbReference>
<dbReference type="InterPro" id="IPR036097">
    <property type="entry name" value="HisK_dim/P_sf"/>
</dbReference>
<dbReference type="InterPro" id="IPR036890">
    <property type="entry name" value="HATPase_C_sf"/>
</dbReference>
<protein>
    <recommendedName>
        <fullName evidence="3">histidine kinase</fullName>
        <ecNumber evidence="3">2.7.13.3</ecNumber>
    </recommendedName>
</protein>
<evidence type="ECO:0000256" key="3">
    <source>
        <dbReference type="ARBA" id="ARBA00012438"/>
    </source>
</evidence>
<keyword evidence="9" id="KW-0902">Two-component regulatory system</keyword>
<evidence type="ECO:0000259" key="11">
    <source>
        <dbReference type="PROSITE" id="PS50109"/>
    </source>
</evidence>
<evidence type="ECO:0000256" key="4">
    <source>
        <dbReference type="ARBA" id="ARBA00022553"/>
    </source>
</evidence>
<dbReference type="CDD" id="cd00082">
    <property type="entry name" value="HisKA"/>
    <property type="match status" value="1"/>
</dbReference>
<dbReference type="GO" id="GO:0000155">
    <property type="term" value="F:phosphorelay sensor kinase activity"/>
    <property type="evidence" value="ECO:0007669"/>
    <property type="project" value="InterPro"/>
</dbReference>
<dbReference type="PANTHER" id="PTHR43711">
    <property type="entry name" value="TWO-COMPONENT HISTIDINE KINASE"/>
    <property type="match status" value="1"/>
</dbReference>